<dbReference type="Proteomes" id="UP000803844">
    <property type="component" value="Unassembled WGS sequence"/>
</dbReference>
<dbReference type="RefSeq" id="XP_040780901.1">
    <property type="nucleotide sequence ID" value="XM_040914916.1"/>
</dbReference>
<reference evidence="1" key="1">
    <citation type="journal article" date="2020" name="Phytopathology">
        <title>Genome sequence of the chestnut blight fungus Cryphonectria parasitica EP155: A fundamental resource for an archetypical invasive plant pathogen.</title>
        <authorList>
            <person name="Crouch J.A."/>
            <person name="Dawe A."/>
            <person name="Aerts A."/>
            <person name="Barry K."/>
            <person name="Churchill A.C.L."/>
            <person name="Grimwood J."/>
            <person name="Hillman B."/>
            <person name="Milgroom M.G."/>
            <person name="Pangilinan J."/>
            <person name="Smith M."/>
            <person name="Salamov A."/>
            <person name="Schmutz J."/>
            <person name="Yadav J."/>
            <person name="Grigoriev I.V."/>
            <person name="Nuss D."/>
        </authorList>
    </citation>
    <scope>NUCLEOTIDE SEQUENCE</scope>
    <source>
        <strain evidence="1">EP155</strain>
    </source>
</reference>
<sequence>MDATCLRTIYTPLNLWILIGRSSGELTSRKEGGKAAIVRGNERTPSKKEVKLDAYNIAFASLSLGPTQTCPPLLSSPQFVNGSHPRNPIV</sequence>
<dbReference type="EMBL" id="MU032344">
    <property type="protein sequence ID" value="KAF3769940.1"/>
    <property type="molecule type" value="Genomic_DNA"/>
</dbReference>
<accession>A0A9P5CUA6</accession>
<keyword evidence="2" id="KW-1185">Reference proteome</keyword>
<gene>
    <name evidence="1" type="ORF">M406DRAFT_100627</name>
</gene>
<name>A0A9P5CUA6_CRYP1</name>
<dbReference type="GeneID" id="63832045"/>
<proteinExistence type="predicted"/>
<dbReference type="AlphaFoldDB" id="A0A9P5CUA6"/>
<evidence type="ECO:0000313" key="1">
    <source>
        <dbReference type="EMBL" id="KAF3769940.1"/>
    </source>
</evidence>
<protein>
    <submittedName>
        <fullName evidence="1">Uncharacterized protein</fullName>
    </submittedName>
</protein>
<evidence type="ECO:0000313" key="2">
    <source>
        <dbReference type="Proteomes" id="UP000803844"/>
    </source>
</evidence>
<comment type="caution">
    <text evidence="1">The sequence shown here is derived from an EMBL/GenBank/DDBJ whole genome shotgun (WGS) entry which is preliminary data.</text>
</comment>
<organism evidence="1 2">
    <name type="scientific">Cryphonectria parasitica (strain ATCC 38755 / EP155)</name>
    <dbReference type="NCBI Taxonomy" id="660469"/>
    <lineage>
        <taxon>Eukaryota</taxon>
        <taxon>Fungi</taxon>
        <taxon>Dikarya</taxon>
        <taxon>Ascomycota</taxon>
        <taxon>Pezizomycotina</taxon>
        <taxon>Sordariomycetes</taxon>
        <taxon>Sordariomycetidae</taxon>
        <taxon>Diaporthales</taxon>
        <taxon>Cryphonectriaceae</taxon>
        <taxon>Cryphonectria-Endothia species complex</taxon>
        <taxon>Cryphonectria</taxon>
    </lineage>
</organism>